<accession>A0A4T0VJ52</accession>
<keyword evidence="5 8" id="KW-0479">Metal-binding</keyword>
<keyword evidence="8" id="KW-0349">Heme</keyword>
<protein>
    <submittedName>
        <fullName evidence="9">5-beta-cholestane-3-alpha,7-alpha-diol 12-alpha-hydroxylase</fullName>
    </submittedName>
</protein>
<comment type="similarity">
    <text evidence="3">Belongs to the cytochrome P450 family.</text>
</comment>
<keyword evidence="4" id="KW-0444">Lipid biosynthesis</keyword>
<sequence length="574" mass="63856">MTINGTASAGERHGLLSADWADWAELGAKPGTKYLLLALASWFLYRTLFFVKSRPMLPITMPLDIILTTVCVTAGGTPQKLRNLFRRYGGPLYGFTGKHQVIYDPSISGPLLTNGQPNHSLESRTVMWSLFMRVGGTGKKEGEALHTKWQASYKDLLLVLERTFLNEHGAANTLTAGNIPQRIANLVSYVDGSDKTALRGWERTADVKVIRPDTPDQPGIVELDLMNLLRDFGAHLAISLLFGEQWLAKYPECIEDLWKFEEQVLFLSLGLPRWIPLRSFQEGDFARNRITERVGDLFRRISDYQDGAIGGDDLSDVPAVSFGRSEVFRKHDVSHYHRAVIETSLLLGQNSNTQRATSWLIIFICCTPGLLEQLRREVAPYVVVERDAATARHEIKTFDHVSIHNKCPLLKAAFYETFRLTNETASVRHVSKAVEVPMSSTGEGPDKSSKTTHTLPQGSWVTILHHLVQHDPAIFPDPKKFVPDRFLQTDPSTGAKVARPGCMKPWGIGSGMCRGRTYAEKQVLAIAAAFITLYDVQPEGGKEGGLTVPQGLPGTGTKVPKGGIRVRLRRREFD</sequence>
<evidence type="ECO:0000313" key="10">
    <source>
        <dbReference type="Proteomes" id="UP000305883"/>
    </source>
</evidence>
<comment type="caution">
    <text evidence="9">The sequence shown here is derived from an EMBL/GenBank/DDBJ whole genome shotgun (WGS) entry which is preliminary data.</text>
</comment>
<evidence type="ECO:0000256" key="5">
    <source>
        <dbReference type="ARBA" id="ARBA00022723"/>
    </source>
</evidence>
<keyword evidence="6 8" id="KW-0408">Iron</keyword>
<dbReference type="EMBL" id="MWPZ01000009">
    <property type="protein sequence ID" value="TIC91765.1"/>
    <property type="molecule type" value="Genomic_DNA"/>
</dbReference>
<evidence type="ECO:0000256" key="7">
    <source>
        <dbReference type="ARBA" id="ARBA00023033"/>
    </source>
</evidence>
<evidence type="ECO:0000313" key="9">
    <source>
        <dbReference type="EMBL" id="TIC91765.1"/>
    </source>
</evidence>
<dbReference type="InterPro" id="IPR036396">
    <property type="entry name" value="Cyt_P450_sf"/>
</dbReference>
<dbReference type="InterPro" id="IPR001128">
    <property type="entry name" value="Cyt_P450"/>
</dbReference>
<keyword evidence="7" id="KW-0503">Monooxygenase</keyword>
<evidence type="ECO:0000256" key="1">
    <source>
        <dbReference type="ARBA" id="ARBA00001971"/>
    </source>
</evidence>
<evidence type="ECO:0000256" key="4">
    <source>
        <dbReference type="ARBA" id="ARBA00022516"/>
    </source>
</evidence>
<dbReference type="OrthoDB" id="3366823at2759"/>
<dbReference type="PRINTS" id="PR00465">
    <property type="entry name" value="EP450IV"/>
</dbReference>
<dbReference type="InterPro" id="IPR002403">
    <property type="entry name" value="Cyt_P450_E_grp-IV"/>
</dbReference>
<dbReference type="PANTHER" id="PTHR24306">
    <property type="match status" value="1"/>
</dbReference>
<keyword evidence="4" id="KW-0443">Lipid metabolism</keyword>
<gene>
    <name evidence="9" type="ORF">CH35J_010895</name>
</gene>
<dbReference type="Proteomes" id="UP000305883">
    <property type="component" value="Unassembled WGS sequence"/>
</dbReference>
<evidence type="ECO:0000256" key="3">
    <source>
        <dbReference type="ARBA" id="ARBA00010617"/>
    </source>
</evidence>
<dbReference type="Gene3D" id="1.10.630.10">
    <property type="entry name" value="Cytochrome P450"/>
    <property type="match status" value="1"/>
</dbReference>
<dbReference type="GO" id="GO:0005789">
    <property type="term" value="C:endoplasmic reticulum membrane"/>
    <property type="evidence" value="ECO:0007669"/>
    <property type="project" value="UniProtKB-SubCell"/>
</dbReference>
<feature type="binding site" description="axial binding residue" evidence="8">
    <location>
        <position position="513"/>
    </location>
    <ligand>
        <name>heme</name>
        <dbReference type="ChEBI" id="CHEBI:30413"/>
    </ligand>
    <ligandPart>
        <name>Fe</name>
        <dbReference type="ChEBI" id="CHEBI:18248"/>
    </ligandPart>
</feature>
<keyword evidence="7" id="KW-0560">Oxidoreductase</keyword>
<reference evidence="9 10" key="1">
    <citation type="journal article" date="2019" name="Genome Biol. Evol.">
        <title>Genomic Plasticity Mediated by Transposable Elements in the Plant Pathogenic Fungus Colletotrichum higginsianum.</title>
        <authorList>
            <person name="Tsushima A."/>
            <person name="Gan P."/>
            <person name="Kumakura N."/>
            <person name="Narusaka M."/>
            <person name="Takano Y."/>
            <person name="Narusaka Y."/>
            <person name="Shirasu K."/>
        </authorList>
    </citation>
    <scope>NUCLEOTIDE SEQUENCE [LARGE SCALE GENOMIC DNA]</scope>
    <source>
        <strain evidence="9 10">MAFF305635-RFP</strain>
    </source>
</reference>
<dbReference type="Pfam" id="PF00067">
    <property type="entry name" value="p450"/>
    <property type="match status" value="1"/>
</dbReference>
<comment type="cofactor">
    <cofactor evidence="1 8">
        <name>heme</name>
        <dbReference type="ChEBI" id="CHEBI:30413"/>
    </cofactor>
</comment>
<dbReference type="PANTHER" id="PTHR24306:SF8">
    <property type="entry name" value="P450, PUTATIVE (EUROFUNG)-RELATED"/>
    <property type="match status" value="1"/>
</dbReference>
<organism evidence="9 10">
    <name type="scientific">Colletotrichum higginsianum</name>
    <dbReference type="NCBI Taxonomy" id="80884"/>
    <lineage>
        <taxon>Eukaryota</taxon>
        <taxon>Fungi</taxon>
        <taxon>Dikarya</taxon>
        <taxon>Ascomycota</taxon>
        <taxon>Pezizomycotina</taxon>
        <taxon>Sordariomycetes</taxon>
        <taxon>Hypocreomycetidae</taxon>
        <taxon>Glomerellales</taxon>
        <taxon>Glomerellaceae</taxon>
        <taxon>Colletotrichum</taxon>
        <taxon>Colletotrichum destructivum species complex</taxon>
    </lineage>
</organism>
<dbReference type="GO" id="GO:0005506">
    <property type="term" value="F:iron ion binding"/>
    <property type="evidence" value="ECO:0007669"/>
    <property type="project" value="InterPro"/>
</dbReference>
<dbReference type="GO" id="GO:0016705">
    <property type="term" value="F:oxidoreductase activity, acting on paired donors, with incorporation or reduction of molecular oxygen"/>
    <property type="evidence" value="ECO:0007669"/>
    <property type="project" value="InterPro"/>
</dbReference>
<evidence type="ECO:0000256" key="2">
    <source>
        <dbReference type="ARBA" id="ARBA00004389"/>
    </source>
</evidence>
<comment type="subcellular location">
    <subcellularLocation>
        <location evidence="2">Endoplasmic reticulum membrane</location>
        <topology evidence="2">Single-pass membrane protein</topology>
    </subcellularLocation>
</comment>
<dbReference type="GO" id="GO:0004497">
    <property type="term" value="F:monooxygenase activity"/>
    <property type="evidence" value="ECO:0007669"/>
    <property type="project" value="UniProtKB-KW"/>
</dbReference>
<dbReference type="GO" id="GO:0020037">
    <property type="term" value="F:heme binding"/>
    <property type="evidence" value="ECO:0007669"/>
    <property type="project" value="InterPro"/>
</dbReference>
<proteinExistence type="inferred from homology"/>
<dbReference type="AlphaFoldDB" id="A0A4T0VJ52"/>
<dbReference type="SUPFAM" id="SSF48264">
    <property type="entry name" value="Cytochrome P450"/>
    <property type="match status" value="1"/>
</dbReference>
<name>A0A4T0VJ52_9PEZI</name>
<evidence type="ECO:0000256" key="6">
    <source>
        <dbReference type="ARBA" id="ARBA00023004"/>
    </source>
</evidence>
<evidence type="ECO:0000256" key="8">
    <source>
        <dbReference type="PIRSR" id="PIRSR602403-1"/>
    </source>
</evidence>